<name>A0A3D9VC14_THECX</name>
<dbReference type="Proteomes" id="UP000256485">
    <property type="component" value="Unassembled WGS sequence"/>
</dbReference>
<dbReference type="GO" id="GO:0046872">
    <property type="term" value="F:metal ion binding"/>
    <property type="evidence" value="ECO:0007669"/>
    <property type="project" value="UniProtKB-KW"/>
</dbReference>
<dbReference type="Pfam" id="PF00348">
    <property type="entry name" value="polyprenyl_synt"/>
    <property type="match status" value="1"/>
</dbReference>
<evidence type="ECO:0000256" key="5">
    <source>
        <dbReference type="ARBA" id="ARBA00022842"/>
    </source>
</evidence>
<dbReference type="PANTHER" id="PTHR12001:SF85">
    <property type="entry name" value="SHORT CHAIN ISOPRENYL DIPHOSPHATE SYNTHASE"/>
    <property type="match status" value="1"/>
</dbReference>
<dbReference type="PROSITE" id="PS00723">
    <property type="entry name" value="POLYPRENYL_SYNTHASE_1"/>
    <property type="match status" value="1"/>
</dbReference>
<reference evidence="8 9" key="1">
    <citation type="submission" date="2018-08" db="EMBL/GenBank/DDBJ databases">
        <title>Sequencing the genomes of 1000 actinobacteria strains.</title>
        <authorList>
            <person name="Klenk H.-P."/>
        </authorList>
    </citation>
    <scope>NUCLEOTIDE SEQUENCE [LARGE SCALE GENOMIC DNA]</scope>
    <source>
        <strain evidence="8 9">DSM 22891</strain>
    </source>
</reference>
<evidence type="ECO:0000313" key="8">
    <source>
        <dbReference type="EMBL" id="REF34831.1"/>
    </source>
</evidence>
<comment type="caution">
    <text evidence="8">The sequence shown here is derived from an EMBL/GenBank/DDBJ whole genome shotgun (WGS) entry which is preliminary data.</text>
</comment>
<organism evidence="8 9">
    <name type="scientific">Thermasporomyces composti</name>
    <dbReference type="NCBI Taxonomy" id="696763"/>
    <lineage>
        <taxon>Bacteria</taxon>
        <taxon>Bacillati</taxon>
        <taxon>Actinomycetota</taxon>
        <taxon>Actinomycetes</taxon>
        <taxon>Propionibacteriales</taxon>
        <taxon>Nocardioidaceae</taxon>
        <taxon>Thermasporomyces</taxon>
    </lineage>
</organism>
<sequence length="392" mass="41858">MRPRLLGRTAPRSRLAGVPSIKRTQDDTAEHGSAGAGGAGLDLAPLRAAVDRALDEFLRGKAAELRAIDPELDAQVTTVVEFVAGGKRLRPAFCYWGWRGAAGDPDDPRVVVAAAALELLQAAAIVHDDVMDASDTRRGRPSVHRQFATLHTTRGWVGPAERFGLGGALLLGDLCLCWSDEMLRGCGLAPDRLLAGLAYFDTMRTEVMAGQYLDLVSQASNTASLDRAMRVVRFKSAKYTVERPLHLGGVLAGASPELLEAYSAYGIPLGEAFQLRDDILGVFGDPAVTGKPAGDDLREGKQTVLVAKTLEAASDLERERFQARFGRRDLDDDGVAELRELIVSTGALDAVEGMIAELTTTAEEALAKAPLADDALRAEFAALAQLATQRTV</sequence>
<keyword evidence="4" id="KW-0479">Metal-binding</keyword>
<protein>
    <submittedName>
        <fullName evidence="8">Geranylgeranyl diphosphate synthase type I</fullName>
    </submittedName>
</protein>
<dbReference type="InterPro" id="IPR008949">
    <property type="entry name" value="Isoprenoid_synthase_dom_sf"/>
</dbReference>
<evidence type="ECO:0000256" key="3">
    <source>
        <dbReference type="ARBA" id="ARBA00022679"/>
    </source>
</evidence>
<dbReference type="CDD" id="cd00685">
    <property type="entry name" value="Trans_IPPS_HT"/>
    <property type="match status" value="1"/>
</dbReference>
<dbReference type="PROSITE" id="PS00444">
    <property type="entry name" value="POLYPRENYL_SYNTHASE_2"/>
    <property type="match status" value="1"/>
</dbReference>
<dbReference type="InterPro" id="IPR033749">
    <property type="entry name" value="Polyprenyl_synt_CS"/>
</dbReference>
<dbReference type="SFLD" id="SFLDS00005">
    <property type="entry name" value="Isoprenoid_Synthase_Type_I"/>
    <property type="match status" value="1"/>
</dbReference>
<dbReference type="OrthoDB" id="4497239at2"/>
<keyword evidence="5" id="KW-0460">Magnesium</keyword>
<dbReference type="Gene3D" id="1.10.600.10">
    <property type="entry name" value="Farnesyl Diphosphate Synthase"/>
    <property type="match status" value="1"/>
</dbReference>
<evidence type="ECO:0000256" key="4">
    <source>
        <dbReference type="ARBA" id="ARBA00022723"/>
    </source>
</evidence>
<feature type="region of interest" description="Disordered" evidence="7">
    <location>
        <begin position="16"/>
        <end position="37"/>
    </location>
</feature>
<gene>
    <name evidence="8" type="ORF">DFJ64_0197</name>
</gene>
<evidence type="ECO:0000256" key="6">
    <source>
        <dbReference type="RuleBase" id="RU004466"/>
    </source>
</evidence>
<dbReference type="GO" id="GO:0008299">
    <property type="term" value="P:isoprenoid biosynthetic process"/>
    <property type="evidence" value="ECO:0007669"/>
    <property type="project" value="InterPro"/>
</dbReference>
<evidence type="ECO:0000313" key="9">
    <source>
        <dbReference type="Proteomes" id="UP000256485"/>
    </source>
</evidence>
<comment type="similarity">
    <text evidence="2 6">Belongs to the FPP/GGPP synthase family.</text>
</comment>
<keyword evidence="9" id="KW-1185">Reference proteome</keyword>
<dbReference type="SUPFAM" id="SSF48576">
    <property type="entry name" value="Terpenoid synthases"/>
    <property type="match status" value="1"/>
</dbReference>
<dbReference type="InterPro" id="IPR000092">
    <property type="entry name" value="Polyprenyl_synt"/>
</dbReference>
<dbReference type="GO" id="GO:0004659">
    <property type="term" value="F:prenyltransferase activity"/>
    <property type="evidence" value="ECO:0007669"/>
    <property type="project" value="InterPro"/>
</dbReference>
<evidence type="ECO:0000256" key="7">
    <source>
        <dbReference type="SAM" id="MobiDB-lite"/>
    </source>
</evidence>
<evidence type="ECO:0000256" key="1">
    <source>
        <dbReference type="ARBA" id="ARBA00001946"/>
    </source>
</evidence>
<comment type="cofactor">
    <cofactor evidence="1">
        <name>Mg(2+)</name>
        <dbReference type="ChEBI" id="CHEBI:18420"/>
    </cofactor>
</comment>
<dbReference type="EMBL" id="QTUC01000001">
    <property type="protein sequence ID" value="REF34831.1"/>
    <property type="molecule type" value="Genomic_DNA"/>
</dbReference>
<dbReference type="SFLD" id="SFLDG01017">
    <property type="entry name" value="Polyprenyl_Transferase_Like"/>
    <property type="match status" value="1"/>
</dbReference>
<evidence type="ECO:0000256" key="2">
    <source>
        <dbReference type="ARBA" id="ARBA00006706"/>
    </source>
</evidence>
<proteinExistence type="inferred from homology"/>
<dbReference type="AlphaFoldDB" id="A0A3D9VC14"/>
<accession>A0A3D9VC14</accession>
<dbReference type="PANTHER" id="PTHR12001">
    <property type="entry name" value="GERANYLGERANYL PYROPHOSPHATE SYNTHASE"/>
    <property type="match status" value="1"/>
</dbReference>
<keyword evidence="3 6" id="KW-0808">Transferase</keyword>